<dbReference type="SUPFAM" id="SSF55874">
    <property type="entry name" value="ATPase domain of HSP90 chaperone/DNA topoisomerase II/histidine kinase"/>
    <property type="match status" value="1"/>
</dbReference>
<proteinExistence type="predicted"/>
<organism evidence="10 11">
    <name type="scientific">Rossellomorea oryzaecorticis</name>
    <dbReference type="NCBI Taxonomy" id="1396505"/>
    <lineage>
        <taxon>Bacteria</taxon>
        <taxon>Bacillati</taxon>
        <taxon>Bacillota</taxon>
        <taxon>Bacilli</taxon>
        <taxon>Bacillales</taxon>
        <taxon>Bacillaceae</taxon>
        <taxon>Rossellomorea</taxon>
    </lineage>
</organism>
<evidence type="ECO:0000256" key="4">
    <source>
        <dbReference type="ARBA" id="ARBA00022777"/>
    </source>
</evidence>
<dbReference type="Pfam" id="PF07730">
    <property type="entry name" value="HisKA_3"/>
    <property type="match status" value="1"/>
</dbReference>
<dbReference type="CDD" id="cd16917">
    <property type="entry name" value="HATPase_UhpB-NarQ-NarX-like"/>
    <property type="match status" value="1"/>
</dbReference>
<keyword evidence="11" id="KW-1185">Reference proteome</keyword>
<evidence type="ECO:0000259" key="9">
    <source>
        <dbReference type="PROSITE" id="PS50109"/>
    </source>
</evidence>
<comment type="caution">
    <text evidence="10">The sequence shown here is derived from an EMBL/GenBank/DDBJ whole genome shotgun (WGS) entry which is preliminary data.</text>
</comment>
<protein>
    <recommendedName>
        <fullName evidence="7">Signal transduction histidine-protein kinase/phosphatase DegS</fullName>
        <ecNumber evidence="7">2.7.13.3</ecNumber>
        <ecNumber evidence="7">3.1.3.-</ecNumber>
    </recommendedName>
</protein>
<dbReference type="SMART" id="SM00387">
    <property type="entry name" value="HATPase_c"/>
    <property type="match status" value="1"/>
</dbReference>
<feature type="coiled-coil region" evidence="8">
    <location>
        <begin position="33"/>
        <end position="60"/>
    </location>
</feature>
<dbReference type="InterPro" id="IPR016381">
    <property type="entry name" value="Sig_transdc_His_kinase_DegS"/>
</dbReference>
<dbReference type="PANTHER" id="PTHR24421">
    <property type="entry name" value="NITRATE/NITRITE SENSOR PROTEIN NARX-RELATED"/>
    <property type="match status" value="1"/>
</dbReference>
<feature type="coiled-coil region" evidence="8">
    <location>
        <begin position="111"/>
        <end position="166"/>
    </location>
</feature>
<keyword evidence="5 7" id="KW-0067">ATP-binding</keyword>
<evidence type="ECO:0000313" key="10">
    <source>
        <dbReference type="EMBL" id="MFL8936288.1"/>
    </source>
</evidence>
<dbReference type="PROSITE" id="PS50109">
    <property type="entry name" value="HIS_KIN"/>
    <property type="match status" value="1"/>
</dbReference>
<dbReference type="PANTHER" id="PTHR24421:SF55">
    <property type="entry name" value="SENSOR HISTIDINE KINASE YDFH"/>
    <property type="match status" value="1"/>
</dbReference>
<evidence type="ECO:0000256" key="8">
    <source>
        <dbReference type="SAM" id="Coils"/>
    </source>
</evidence>
<accession>A0ABW8VP84</accession>
<dbReference type="EC" id="2.7.13.3" evidence="7"/>
<dbReference type="InterPro" id="IPR003594">
    <property type="entry name" value="HATPase_dom"/>
</dbReference>
<dbReference type="InterPro" id="IPR050482">
    <property type="entry name" value="Sensor_HK_TwoCompSys"/>
</dbReference>
<dbReference type="GO" id="GO:0016301">
    <property type="term" value="F:kinase activity"/>
    <property type="evidence" value="ECO:0007669"/>
    <property type="project" value="UniProtKB-KW"/>
</dbReference>
<dbReference type="InterPro" id="IPR036890">
    <property type="entry name" value="HATPase_C_sf"/>
</dbReference>
<dbReference type="EC" id="3.1.3.-" evidence="7"/>
<keyword evidence="7" id="KW-0904">Protein phosphatase</keyword>
<sequence length="380" mass="44087">MSLKKINTKLLDVILEKMVDTVDQSKDEIFQIGEQCRNDFEDLNRELTEVKEMVVKVIDEGDELTRKSRLARLRLSEVSKHFQTYSEDQVREAYEAAHDLQMKLSMNRQLEKQLRDRRDELQRRLQSLGDTIDRAEHLCTQISVVLNYLNSDLRQVNEALEDAKQRQDFGLQIIEAQEEERKRLSREIHDGPAQMMANVLMRSDLIDRVYREKGSDEAIKEIRDLKKMVRSALYEVRRIIYDLRPMALDDLGLIPTLRKYLSTIEEYNHKTSIQFVNIGLDIRLPSKYEVALFRLVQECVQNALKHAESTHIQVKVEVKKDKITVVVKDNGRGFDIETQKTGSFGIMGMKERVDLLEGDITIDSKIGAGTVVLIQVPLNK</sequence>
<evidence type="ECO:0000256" key="7">
    <source>
        <dbReference type="PIRNR" id="PIRNR003169"/>
    </source>
</evidence>
<dbReference type="InterPro" id="IPR008595">
    <property type="entry name" value="DegS"/>
</dbReference>
<comment type="catalytic activity">
    <reaction evidence="1 7">
        <text>ATP + protein L-histidine = ADP + protein N-phospho-L-histidine.</text>
        <dbReference type="EC" id="2.7.13.3"/>
    </reaction>
</comment>
<evidence type="ECO:0000256" key="2">
    <source>
        <dbReference type="ARBA" id="ARBA00022679"/>
    </source>
</evidence>
<comment type="subcellular location">
    <subcellularLocation>
        <location evidence="7">Cytoplasm</location>
    </subcellularLocation>
</comment>
<gene>
    <name evidence="10" type="ORF">ACKA06_05745</name>
</gene>
<keyword evidence="8" id="KW-0175">Coiled coil</keyword>
<keyword evidence="6 7" id="KW-0902">Two-component regulatory system</keyword>
<evidence type="ECO:0000256" key="5">
    <source>
        <dbReference type="ARBA" id="ARBA00022840"/>
    </source>
</evidence>
<dbReference type="PIRSF" id="PIRSF003169">
    <property type="entry name" value="STHK_DegS"/>
    <property type="match status" value="1"/>
</dbReference>
<keyword evidence="4 7" id="KW-0418">Kinase</keyword>
<keyword evidence="2 7" id="KW-0808">Transferase</keyword>
<name>A0ABW8VP84_9BACI</name>
<dbReference type="Proteomes" id="UP001628668">
    <property type="component" value="Unassembled WGS sequence"/>
</dbReference>
<keyword evidence="7" id="KW-0963">Cytoplasm</keyword>
<dbReference type="Gene3D" id="1.20.5.1930">
    <property type="match status" value="1"/>
</dbReference>
<dbReference type="EMBL" id="JBJOSA010000003">
    <property type="protein sequence ID" value="MFL8936288.1"/>
    <property type="molecule type" value="Genomic_DNA"/>
</dbReference>
<dbReference type="Pfam" id="PF02518">
    <property type="entry name" value="HATPase_c"/>
    <property type="match status" value="1"/>
</dbReference>
<reference evidence="10 11" key="1">
    <citation type="submission" date="2024-12" db="EMBL/GenBank/DDBJ databases">
        <authorList>
            <person name="Li X."/>
            <person name="Zhang D."/>
        </authorList>
    </citation>
    <scope>NUCLEOTIDE SEQUENCE [LARGE SCALE GENOMIC DNA]</scope>
    <source>
        <strain evidence="10 11">JCM19602</strain>
    </source>
</reference>
<feature type="domain" description="Histidine kinase" evidence="9">
    <location>
        <begin position="183"/>
        <end position="380"/>
    </location>
</feature>
<dbReference type="Gene3D" id="3.30.565.10">
    <property type="entry name" value="Histidine kinase-like ATPase, C-terminal domain"/>
    <property type="match status" value="1"/>
</dbReference>
<dbReference type="InterPro" id="IPR011712">
    <property type="entry name" value="Sig_transdc_His_kin_sub3_dim/P"/>
</dbReference>
<evidence type="ECO:0000256" key="3">
    <source>
        <dbReference type="ARBA" id="ARBA00022741"/>
    </source>
</evidence>
<keyword evidence="7" id="KW-0378">Hydrolase</keyword>
<evidence type="ECO:0000256" key="1">
    <source>
        <dbReference type="ARBA" id="ARBA00000085"/>
    </source>
</evidence>
<keyword evidence="3 7" id="KW-0547">Nucleotide-binding</keyword>
<dbReference type="RefSeq" id="WP_411159218.1">
    <property type="nucleotide sequence ID" value="NZ_JBJOSA010000003.1"/>
</dbReference>
<evidence type="ECO:0000313" key="11">
    <source>
        <dbReference type="Proteomes" id="UP001628668"/>
    </source>
</evidence>
<dbReference type="InterPro" id="IPR005467">
    <property type="entry name" value="His_kinase_dom"/>
</dbReference>
<evidence type="ECO:0000256" key="6">
    <source>
        <dbReference type="ARBA" id="ARBA00023012"/>
    </source>
</evidence>
<comment type="function">
    <text evidence="7">Member of the two-component regulatory system DegS/DegU, which plays an important role in the transition growth phase.</text>
</comment>
<dbReference type="Pfam" id="PF05384">
    <property type="entry name" value="DegS"/>
    <property type="match status" value="1"/>
</dbReference>